<comment type="caution">
    <text evidence="1">The sequence shown here is derived from an EMBL/GenBank/DDBJ whole genome shotgun (WGS) entry which is preliminary data.</text>
</comment>
<protein>
    <submittedName>
        <fullName evidence="1">Uncharacterized protein</fullName>
    </submittedName>
</protein>
<evidence type="ECO:0000313" key="2">
    <source>
        <dbReference type="Proteomes" id="UP000287651"/>
    </source>
</evidence>
<reference evidence="1 2" key="1">
    <citation type="journal article" date="2014" name="Agronomy (Basel)">
        <title>A Draft Genome Sequence for Ensete ventricosum, the Drought-Tolerant Tree Against Hunger.</title>
        <authorList>
            <person name="Harrison J."/>
            <person name="Moore K.A."/>
            <person name="Paszkiewicz K."/>
            <person name="Jones T."/>
            <person name="Grant M."/>
            <person name="Ambacheew D."/>
            <person name="Muzemil S."/>
            <person name="Studholme D.J."/>
        </authorList>
    </citation>
    <scope>NUCLEOTIDE SEQUENCE [LARGE SCALE GENOMIC DNA]</scope>
</reference>
<dbReference type="Proteomes" id="UP000287651">
    <property type="component" value="Unassembled WGS sequence"/>
</dbReference>
<dbReference type="AlphaFoldDB" id="A0A427B4H5"/>
<proteinExistence type="predicted"/>
<gene>
    <name evidence="1" type="ORF">B296_00015460</name>
</gene>
<sequence>MSPPLDRLPTVPCSTAAAPRQHAVRRNPLSSVQLLLLHGSESRRSARHSSQSPLCLNHQGLDLLLEPLQVLDDQDRGGDSGLPNDRILGHVVLVQEPQLGLSILKLRGSRRLACGWTTSPTATPRLITAQIPPCFSSTLASAATFSHCHPLCASVSKPRVATCTLCASSRTPSIDDLRS</sequence>
<accession>A0A427B4H5</accession>
<name>A0A427B4H5_ENSVE</name>
<dbReference type="EMBL" id="AMZH03000511">
    <property type="protein sequence ID" value="RRT83347.1"/>
    <property type="molecule type" value="Genomic_DNA"/>
</dbReference>
<evidence type="ECO:0000313" key="1">
    <source>
        <dbReference type="EMBL" id="RRT83347.1"/>
    </source>
</evidence>
<organism evidence="1 2">
    <name type="scientific">Ensete ventricosum</name>
    <name type="common">Abyssinian banana</name>
    <name type="synonym">Musa ensete</name>
    <dbReference type="NCBI Taxonomy" id="4639"/>
    <lineage>
        <taxon>Eukaryota</taxon>
        <taxon>Viridiplantae</taxon>
        <taxon>Streptophyta</taxon>
        <taxon>Embryophyta</taxon>
        <taxon>Tracheophyta</taxon>
        <taxon>Spermatophyta</taxon>
        <taxon>Magnoliopsida</taxon>
        <taxon>Liliopsida</taxon>
        <taxon>Zingiberales</taxon>
        <taxon>Musaceae</taxon>
        <taxon>Ensete</taxon>
    </lineage>
</organism>